<name>A0ACC1XIN1_MELAZ</name>
<gene>
    <name evidence="1" type="ORF">OWV82_017147</name>
</gene>
<dbReference type="EMBL" id="CM051402">
    <property type="protein sequence ID" value="KAJ4711065.1"/>
    <property type="molecule type" value="Genomic_DNA"/>
</dbReference>
<keyword evidence="2" id="KW-1185">Reference proteome</keyword>
<comment type="caution">
    <text evidence="1">The sequence shown here is derived from an EMBL/GenBank/DDBJ whole genome shotgun (WGS) entry which is preliminary data.</text>
</comment>
<accession>A0ACC1XIN1</accession>
<evidence type="ECO:0000313" key="2">
    <source>
        <dbReference type="Proteomes" id="UP001164539"/>
    </source>
</evidence>
<proteinExistence type="predicted"/>
<dbReference type="Proteomes" id="UP001164539">
    <property type="component" value="Chromosome 9"/>
</dbReference>
<reference evidence="1 2" key="1">
    <citation type="journal article" date="2023" name="Science">
        <title>Complex scaffold remodeling in plant triterpene biosynthesis.</title>
        <authorList>
            <person name="De La Pena R."/>
            <person name="Hodgson H."/>
            <person name="Liu J.C."/>
            <person name="Stephenson M.J."/>
            <person name="Martin A.C."/>
            <person name="Owen C."/>
            <person name="Harkess A."/>
            <person name="Leebens-Mack J."/>
            <person name="Jimenez L.E."/>
            <person name="Osbourn A."/>
            <person name="Sattely E.S."/>
        </authorList>
    </citation>
    <scope>NUCLEOTIDE SEQUENCE [LARGE SCALE GENOMIC DNA]</scope>
    <source>
        <strain evidence="2">cv. JPN11</strain>
        <tissue evidence="1">Leaf</tissue>
    </source>
</reference>
<organism evidence="1 2">
    <name type="scientific">Melia azedarach</name>
    <name type="common">Chinaberry tree</name>
    <dbReference type="NCBI Taxonomy" id="155640"/>
    <lineage>
        <taxon>Eukaryota</taxon>
        <taxon>Viridiplantae</taxon>
        <taxon>Streptophyta</taxon>
        <taxon>Embryophyta</taxon>
        <taxon>Tracheophyta</taxon>
        <taxon>Spermatophyta</taxon>
        <taxon>Magnoliopsida</taxon>
        <taxon>eudicotyledons</taxon>
        <taxon>Gunneridae</taxon>
        <taxon>Pentapetalae</taxon>
        <taxon>rosids</taxon>
        <taxon>malvids</taxon>
        <taxon>Sapindales</taxon>
        <taxon>Meliaceae</taxon>
        <taxon>Melia</taxon>
    </lineage>
</organism>
<sequence length="607" mass="68578">MESKKVGFSEQLLSPRRKVVSGFGLGVAATLIVFAVLLLSNSLKTPTGTRLFQGFNVVSVNSSRVGSWPFSFSTSVSNDSSDTSNKQVNSSVDLKSKSQKVNVSTDANERTDLGNLTGKVADAIFAVEEGSIQQITQQANGSAVAENGNILDSNVKKPVVENTRLANLSEIANNGNLLSEKGQICGDCSFVDKEDVNLKKPIENESVNNTSDANSQVLENSNVSNFLGDGGNAAEKNDTAISYDDSQQTKMHGKPYDKCDIFDGRWVRDNSKPYYPAGSCPYVDRDFDCHHNRRPDDGYVKWKWQPNGCDIPSLNATDFLERLRGKKLVFVGDSLNRNMWESLLCILRNSIGNKKRVYEISGRREFKKKGFYAFRFEDYNCTVDFVGSPFLVRESFFVSKNGSFETLRLDLMDRTTSMYQDADVIVFNTGHWWTHEKTSKGEDYYQEGKHVHGRLKVLEAYKRALTTWGRWVDKNIDNNRTQVFFRGYSTTHFRGGPWNSGGKCHKETEPIFNETYLIKYPTKMKALEYVLKEMKTPVVYLNISRLTDYRKDGHPSIYRTEYRTETVRTAAEHAQDCSHWCLPGVPDTWNELLYVSLLKAGRGSWKS</sequence>
<protein>
    <submittedName>
        <fullName evidence="1">Protein trichome birefringence-like</fullName>
    </submittedName>
</protein>
<evidence type="ECO:0000313" key="1">
    <source>
        <dbReference type="EMBL" id="KAJ4711065.1"/>
    </source>
</evidence>